<dbReference type="SMART" id="SM00995">
    <property type="entry name" value="AD"/>
    <property type="match status" value="1"/>
</dbReference>
<evidence type="ECO:0000256" key="1">
    <source>
        <dbReference type="SAM" id="MobiDB-lite"/>
    </source>
</evidence>
<organism evidence="3 4">
    <name type="scientific">Trichoglossum hirsutum</name>
    <dbReference type="NCBI Taxonomy" id="265104"/>
    <lineage>
        <taxon>Eukaryota</taxon>
        <taxon>Fungi</taxon>
        <taxon>Dikarya</taxon>
        <taxon>Ascomycota</taxon>
        <taxon>Pezizomycotina</taxon>
        <taxon>Geoglossomycetes</taxon>
        <taxon>Geoglossales</taxon>
        <taxon>Geoglossaceae</taxon>
        <taxon>Trichoglossum</taxon>
    </lineage>
</organism>
<dbReference type="Pfam" id="PF09793">
    <property type="entry name" value="AD"/>
    <property type="match status" value="1"/>
</dbReference>
<feature type="region of interest" description="Disordered" evidence="1">
    <location>
        <begin position="1"/>
        <end position="23"/>
    </location>
</feature>
<sequence>MADLKRQSGTLGGKASGPGSSANAGSINPLSLEAALVGAIGARVRLTTTLSNTLEGTLFVADPITNLIAINTAPPPPTPSSSNANSTIQPGDYHVIPVSQISAFKILPFGDASNTKESSFETAFPKIGNVNLIAAKQREEAAVRRLQENERRLGKGVSREAQEIFDALSKTLPSRWYETRIIVLDTVMIYPPYEVENCKAEKDSNTLQRVKMVLGEERKKLADRMGRKGG</sequence>
<dbReference type="PROSITE" id="PS52001">
    <property type="entry name" value="AD"/>
    <property type="match status" value="1"/>
</dbReference>
<comment type="caution">
    <text evidence="3">The sequence shown here is derived from an EMBL/GenBank/DDBJ whole genome shotgun (WGS) entry which is preliminary data.</text>
</comment>
<dbReference type="InterPro" id="IPR019181">
    <property type="entry name" value="LSM12_ABD"/>
</dbReference>
<dbReference type="AlphaFoldDB" id="A0A9P8L5G5"/>
<dbReference type="Proteomes" id="UP000750711">
    <property type="component" value="Unassembled WGS sequence"/>
</dbReference>
<feature type="domain" description="AD" evidence="2">
    <location>
        <begin position="128"/>
        <end position="222"/>
    </location>
</feature>
<protein>
    <recommendedName>
        <fullName evidence="2">AD domain-containing protein</fullName>
    </recommendedName>
</protein>
<accession>A0A9P8L5G5</accession>
<gene>
    <name evidence="3" type="ORF">GP486_006605</name>
</gene>
<dbReference type="InterPro" id="IPR039683">
    <property type="entry name" value="Lsm12-like"/>
</dbReference>
<evidence type="ECO:0000313" key="4">
    <source>
        <dbReference type="Proteomes" id="UP000750711"/>
    </source>
</evidence>
<evidence type="ECO:0000259" key="2">
    <source>
        <dbReference type="PROSITE" id="PS52001"/>
    </source>
</evidence>
<proteinExistence type="predicted"/>
<dbReference type="PANTHER" id="PTHR13542">
    <property type="entry name" value="LSM12 HOMOLOG"/>
    <property type="match status" value="1"/>
</dbReference>
<evidence type="ECO:0000313" key="3">
    <source>
        <dbReference type="EMBL" id="KAH0553230.1"/>
    </source>
</evidence>
<reference evidence="3" key="1">
    <citation type="submission" date="2021-03" db="EMBL/GenBank/DDBJ databases">
        <title>Comparative genomics and phylogenomic investigation of the class Geoglossomycetes provide insights into ecological specialization and systematics.</title>
        <authorList>
            <person name="Melie T."/>
            <person name="Pirro S."/>
            <person name="Miller A.N."/>
            <person name="Quandt A."/>
        </authorList>
    </citation>
    <scope>NUCLEOTIDE SEQUENCE</scope>
    <source>
        <strain evidence="3">CAQ_001_2017</strain>
    </source>
</reference>
<keyword evidence="4" id="KW-1185">Reference proteome</keyword>
<name>A0A9P8L5G5_9PEZI</name>
<dbReference type="InterPro" id="IPR047574">
    <property type="entry name" value="AD"/>
</dbReference>
<dbReference type="EMBL" id="JAGHQM010001538">
    <property type="protein sequence ID" value="KAH0553230.1"/>
    <property type="molecule type" value="Genomic_DNA"/>
</dbReference>